<dbReference type="Proteomes" id="UP001530293">
    <property type="component" value="Unassembled WGS sequence"/>
</dbReference>
<feature type="compositionally biased region" description="Gly residues" evidence="6">
    <location>
        <begin position="437"/>
        <end position="459"/>
    </location>
</feature>
<dbReference type="GO" id="GO:0005634">
    <property type="term" value="C:nucleus"/>
    <property type="evidence" value="ECO:0007669"/>
    <property type="project" value="UniProtKB-SubCell"/>
</dbReference>
<keyword evidence="4" id="KW-0804">Transcription</keyword>
<dbReference type="PANTHER" id="PTHR48068:SF4">
    <property type="entry name" value="TATA-BOX BINDING PROTEIN ASSOCIATED FACTOR 9"/>
    <property type="match status" value="1"/>
</dbReference>
<accession>A0ABD3M6Y1</accession>
<evidence type="ECO:0008006" key="9">
    <source>
        <dbReference type="Google" id="ProtNLM"/>
    </source>
</evidence>
<feature type="region of interest" description="Disordered" evidence="6">
    <location>
        <begin position="506"/>
        <end position="544"/>
    </location>
</feature>
<keyword evidence="8" id="KW-1185">Reference proteome</keyword>
<dbReference type="EMBL" id="JALLBG020000196">
    <property type="protein sequence ID" value="KAL3759815.1"/>
    <property type="molecule type" value="Genomic_DNA"/>
</dbReference>
<evidence type="ECO:0000256" key="1">
    <source>
        <dbReference type="ARBA" id="ARBA00004123"/>
    </source>
</evidence>
<gene>
    <name evidence="7" type="ORF">ACHAWU_007559</name>
</gene>
<feature type="region of interest" description="Disordered" evidence="6">
    <location>
        <begin position="437"/>
        <end position="494"/>
    </location>
</feature>
<dbReference type="Gene3D" id="1.10.20.10">
    <property type="entry name" value="Histone, subunit A"/>
    <property type="match status" value="1"/>
</dbReference>
<dbReference type="InterPro" id="IPR003162">
    <property type="entry name" value="TFIID-31"/>
</dbReference>
<comment type="subcellular location">
    <subcellularLocation>
        <location evidence="1">Nucleus</location>
    </subcellularLocation>
</comment>
<feature type="region of interest" description="Disordered" evidence="6">
    <location>
        <begin position="1"/>
        <end position="24"/>
    </location>
</feature>
<feature type="compositionally biased region" description="Low complexity" evidence="6">
    <location>
        <begin position="511"/>
        <end position="530"/>
    </location>
</feature>
<sequence>MPPKPTPSGAAPTLPTPQPSSAAAAAALAAAAVTAAAAAGLSSSSTTSAKVKQPPKQKKPAGGSVGKTKPSSTATIVPTSSSSSGGGVGVGGASKTPGASTLPLHKKPLTVATSLSAPLSSSSTTATSTTNSEKQLAQFKIERAQIAERELAEMDAIERAFREDATVWNGPTNVIFPRRYHASPEIIASTTPATSQSTKQNQQHQHYYGSQSRGWMYSEGYAGIGGRSWMEATTTSTPSAIYKQQHEQQQQQHHNTTKKNPSFLLDDVTIIENSLRANGLSRQDITPTAYACLLEQARRYTYELLANAQDYAIHANRNSFYSLLPADILLAAEMLADENNTNDDGGGVGGSSGVGGIHGVASTLPTPEELLEFAATVNRVPLPPIPSNCYNGVALPPVEEQLTSRTYDVVNGARVVQRMMRGGDLPLTLLGDSLGAASGGGGGGGTSSRGGHGGVGSGGTMTMKSSSGEKVGGTNSRSTVTSSMKSKSTMLGSYGAGQGRQIAVRLKSKTSSSGTIGIAAGSSSGGTTSAGVGGGIETRAPMPTPGMAAVAAAAKLGARKGQKRSLREL</sequence>
<comment type="caution">
    <text evidence="7">The sequence shown here is derived from an EMBL/GenBank/DDBJ whole genome shotgun (WGS) entry which is preliminary data.</text>
</comment>
<keyword evidence="5" id="KW-0539">Nucleus</keyword>
<dbReference type="InterPro" id="IPR051431">
    <property type="entry name" value="TFIID_subunit_9"/>
</dbReference>
<evidence type="ECO:0000313" key="8">
    <source>
        <dbReference type="Proteomes" id="UP001530293"/>
    </source>
</evidence>
<feature type="compositionally biased region" description="Low complexity" evidence="6">
    <location>
        <begin position="70"/>
        <end position="83"/>
    </location>
</feature>
<dbReference type="AlphaFoldDB" id="A0ABD3M6Y1"/>
<feature type="compositionally biased region" description="Low complexity" evidence="6">
    <location>
        <begin position="39"/>
        <end position="52"/>
    </location>
</feature>
<evidence type="ECO:0000256" key="5">
    <source>
        <dbReference type="ARBA" id="ARBA00023242"/>
    </source>
</evidence>
<dbReference type="Pfam" id="PF02291">
    <property type="entry name" value="TFIID-31kDa"/>
    <property type="match status" value="1"/>
</dbReference>
<reference evidence="7 8" key="1">
    <citation type="submission" date="2024-10" db="EMBL/GenBank/DDBJ databases">
        <title>Updated reference genomes for cyclostephanoid diatoms.</title>
        <authorList>
            <person name="Roberts W.R."/>
            <person name="Alverson A.J."/>
        </authorList>
    </citation>
    <scope>NUCLEOTIDE SEQUENCE [LARGE SCALE GENOMIC DNA]</scope>
    <source>
        <strain evidence="7 8">AJA232-27</strain>
    </source>
</reference>
<evidence type="ECO:0000256" key="4">
    <source>
        <dbReference type="ARBA" id="ARBA00023163"/>
    </source>
</evidence>
<organism evidence="7 8">
    <name type="scientific">Discostella pseudostelligera</name>
    <dbReference type="NCBI Taxonomy" id="259834"/>
    <lineage>
        <taxon>Eukaryota</taxon>
        <taxon>Sar</taxon>
        <taxon>Stramenopiles</taxon>
        <taxon>Ochrophyta</taxon>
        <taxon>Bacillariophyta</taxon>
        <taxon>Coscinodiscophyceae</taxon>
        <taxon>Thalassiosirophycidae</taxon>
        <taxon>Stephanodiscales</taxon>
        <taxon>Stephanodiscaceae</taxon>
        <taxon>Discostella</taxon>
    </lineage>
</organism>
<dbReference type="SUPFAM" id="SSF47113">
    <property type="entry name" value="Histone-fold"/>
    <property type="match status" value="1"/>
</dbReference>
<evidence type="ECO:0000313" key="7">
    <source>
        <dbReference type="EMBL" id="KAL3759815.1"/>
    </source>
</evidence>
<name>A0ABD3M6Y1_9STRA</name>
<evidence type="ECO:0000256" key="3">
    <source>
        <dbReference type="ARBA" id="ARBA00023015"/>
    </source>
</evidence>
<protein>
    <recommendedName>
        <fullName evidence="9">Transcription initiation factor TFIID subunit 8</fullName>
    </recommendedName>
</protein>
<feature type="region of interest" description="Disordered" evidence="6">
    <location>
        <begin position="241"/>
        <end position="261"/>
    </location>
</feature>
<evidence type="ECO:0000256" key="6">
    <source>
        <dbReference type="SAM" id="MobiDB-lite"/>
    </source>
</evidence>
<dbReference type="InterPro" id="IPR009072">
    <property type="entry name" value="Histone-fold"/>
</dbReference>
<evidence type="ECO:0000256" key="2">
    <source>
        <dbReference type="ARBA" id="ARBA00007646"/>
    </source>
</evidence>
<comment type="similarity">
    <text evidence="2">Belongs to the TAF9 family.</text>
</comment>
<dbReference type="PANTHER" id="PTHR48068">
    <property type="entry name" value="TAF9 RNA POLYMERASE II, TATA BOX-BINDING PROTEIN (TBP)-ASSOCIATED FACTOR"/>
    <property type="match status" value="1"/>
</dbReference>
<proteinExistence type="inferred from homology"/>
<feature type="region of interest" description="Disordered" evidence="6">
    <location>
        <begin position="39"/>
        <end position="104"/>
    </location>
</feature>
<feature type="compositionally biased region" description="Low complexity" evidence="6">
    <location>
        <begin position="476"/>
        <end position="490"/>
    </location>
</feature>
<keyword evidence="3" id="KW-0805">Transcription regulation</keyword>